<evidence type="ECO:0000256" key="2">
    <source>
        <dbReference type="ARBA" id="ARBA00007529"/>
    </source>
</evidence>
<dbReference type="EC" id="4.2.1.77" evidence="3"/>
<dbReference type="EMBL" id="BCMY01000006">
    <property type="protein sequence ID" value="GAQ41735.1"/>
    <property type="molecule type" value="Genomic_DNA"/>
</dbReference>
<evidence type="ECO:0000256" key="3">
    <source>
        <dbReference type="ARBA" id="ARBA00013105"/>
    </source>
</evidence>
<dbReference type="OrthoDB" id="6409228at2759"/>
<dbReference type="Gene3D" id="3.10.310.10">
    <property type="entry name" value="Diaminopimelate Epimerase, Chain A, domain 1"/>
    <property type="match status" value="2"/>
</dbReference>
<dbReference type="Pfam" id="PF05544">
    <property type="entry name" value="Pro_racemase"/>
    <property type="match status" value="1"/>
</dbReference>
<reference evidence="5" key="1">
    <citation type="journal article" date="2016" name="Genome Announc.">
        <title>Draft genome sequence of Aspergillus niger strain An76.</title>
        <authorList>
            <person name="Gong W."/>
            <person name="Cheng Z."/>
            <person name="Zhang H."/>
            <person name="Liu L."/>
            <person name="Gao P."/>
            <person name="Wang L."/>
        </authorList>
    </citation>
    <scope>NUCLEOTIDE SEQUENCE [LARGE SCALE GENOMIC DNA]</scope>
    <source>
        <strain evidence="5">An76</strain>
    </source>
</reference>
<name>A0A117DZY9_ASPNG</name>
<dbReference type="VEuPathDB" id="FungiDB:An08g04750"/>
<dbReference type="VEuPathDB" id="FungiDB:ATCC64974_102590"/>
<dbReference type="OMA" id="WIKSEDW"/>
<dbReference type="GO" id="GO:0050346">
    <property type="term" value="F:trans-L-3-hydroxyproline dehydratase activity"/>
    <property type="evidence" value="ECO:0007669"/>
    <property type="project" value="UniProtKB-EC"/>
</dbReference>
<dbReference type="SFLD" id="SFLDS00028">
    <property type="entry name" value="Proline_Racemase"/>
    <property type="match status" value="1"/>
</dbReference>
<accession>A0A117DZY9</accession>
<comment type="catalytic activity">
    <reaction evidence="1">
        <text>trans-3-hydroxy-L-proline = 1-pyrroline-2-carboxylate + H2O</text>
        <dbReference type="Rhea" id="RHEA:10320"/>
        <dbReference type="ChEBI" id="CHEBI:15377"/>
        <dbReference type="ChEBI" id="CHEBI:39785"/>
        <dbReference type="ChEBI" id="CHEBI:57938"/>
        <dbReference type="EC" id="4.2.1.77"/>
    </reaction>
</comment>
<proteinExistence type="inferred from homology"/>
<organism evidence="4 5">
    <name type="scientific">Aspergillus niger</name>
    <dbReference type="NCBI Taxonomy" id="5061"/>
    <lineage>
        <taxon>Eukaryota</taxon>
        <taxon>Fungi</taxon>
        <taxon>Dikarya</taxon>
        <taxon>Ascomycota</taxon>
        <taxon>Pezizomycotina</taxon>
        <taxon>Eurotiomycetes</taxon>
        <taxon>Eurotiomycetidae</taxon>
        <taxon>Eurotiales</taxon>
        <taxon>Aspergillaceae</taxon>
        <taxon>Aspergillus</taxon>
        <taxon>Aspergillus subgen. Circumdati</taxon>
    </lineage>
</organism>
<dbReference type="AlphaFoldDB" id="A0A117DZY9"/>
<dbReference type="PANTHER" id="PTHR33442:SF1">
    <property type="entry name" value="TRANS-3-HYDROXY-L-PROLINE DEHYDRATASE"/>
    <property type="match status" value="1"/>
</dbReference>
<dbReference type="InterPro" id="IPR008794">
    <property type="entry name" value="Pro_racemase_fam"/>
</dbReference>
<comment type="similarity">
    <text evidence="2">Belongs to the proline racemase family.</text>
</comment>
<evidence type="ECO:0000313" key="5">
    <source>
        <dbReference type="Proteomes" id="UP000068243"/>
    </source>
</evidence>
<gene>
    <name evidence="4" type="ORF">ABL_04396</name>
</gene>
<sequence>MTTNPFYWIKSEDWHTAGEPFRIVPEVPSGYMPTGSTVSDRRNQIIQNENHPLDRLRKFLSHEPRGHADMYGGFITPPDDKGAHFGVLFWHTSGFSTACGHGTIALGSWAVSTGLVEAPENGVVEVVIDVPSGRVAAHVTMKNGEPAQAYFMNIASYPIEKGLSVKIPSRNEEIRVDLAFAGAVMASVSAAELGLEVKPGDADAFIKLQREIKAALGDRATYLDYELYAVIFFEDERNHPDYRKTIVQRNVTVYGDGQIDRSPCGSGTCARIALLLSDGRLRKNQKLLHHSIIGSAFEAEIESWGGSHEGFDSCNVLVKGQAHLIAQSRFLIDEEDPLSPGFILR</sequence>
<dbReference type="VEuPathDB" id="FungiDB:M747DRAFT_342745"/>
<dbReference type="PANTHER" id="PTHR33442">
    <property type="entry name" value="TRANS-3-HYDROXY-L-PROLINE DEHYDRATASE"/>
    <property type="match status" value="1"/>
</dbReference>
<protein>
    <recommendedName>
        <fullName evidence="3">trans-L-3-hydroxyproline dehydratase</fullName>
        <ecNumber evidence="3">4.2.1.77</ecNumber>
    </recommendedName>
</protein>
<comment type="caution">
    <text evidence="4">The sequence shown here is derived from an EMBL/GenBank/DDBJ whole genome shotgun (WGS) entry which is preliminary data.</text>
</comment>
<dbReference type="PIRSF" id="PIRSF029792">
    <property type="entry name" value="Pro_racemase"/>
    <property type="match status" value="1"/>
</dbReference>
<evidence type="ECO:0000313" key="4">
    <source>
        <dbReference type="EMBL" id="GAQ41735.1"/>
    </source>
</evidence>
<evidence type="ECO:0000256" key="1">
    <source>
        <dbReference type="ARBA" id="ARBA00001148"/>
    </source>
</evidence>
<dbReference type="SUPFAM" id="SSF54506">
    <property type="entry name" value="Diaminopimelate epimerase-like"/>
    <property type="match status" value="1"/>
</dbReference>
<dbReference type="VEuPathDB" id="FungiDB:ASPNIDRAFT2_1179864"/>
<dbReference type="Proteomes" id="UP000068243">
    <property type="component" value="Unassembled WGS sequence"/>
</dbReference>